<keyword evidence="3 6" id="KW-0812">Transmembrane</keyword>
<evidence type="ECO:0000259" key="7">
    <source>
        <dbReference type="PROSITE" id="PS50262"/>
    </source>
</evidence>
<dbReference type="InterPro" id="IPR017452">
    <property type="entry name" value="GPCR_Rhodpsn_7TM"/>
</dbReference>
<feature type="transmembrane region" description="Helical" evidence="6">
    <location>
        <begin position="232"/>
        <end position="257"/>
    </location>
</feature>
<dbReference type="EMBL" id="CALNXI010001408">
    <property type="protein sequence ID" value="CAH3168047.1"/>
    <property type="molecule type" value="Genomic_DNA"/>
</dbReference>
<dbReference type="CDD" id="cd00637">
    <property type="entry name" value="7tm_classA_rhodopsin-like"/>
    <property type="match status" value="1"/>
</dbReference>
<dbReference type="PRINTS" id="PR00237">
    <property type="entry name" value="GPCRRHODOPSN"/>
</dbReference>
<sequence>MSDVTQLSMPAQISFLINIIINIVICPFTVLLNVLVIMAVKRRPRLQRNSNILLACLAATDTATGLLTQPSDILYMILKLSGIGDKGAGPTILDFHNSSLRALFVCSSLHLMLVTFERITAIKFTMHYNAVVTKDKLKVVVAVFWFLSVSSEVVNHVTGQTLYSNVLTALTLVSCVLFMSISYLLLYQETRRHQKRMKKEQIPAVLLCFFPAFIFLSVLLYFSGVVVMQSSLFYVVTPFIRTSGMLNSFLNPLIYCLRQKEMRQFVLRFLRFPTAIQVVQPIDN</sequence>
<dbReference type="InterPro" id="IPR000276">
    <property type="entry name" value="GPCR_Rhodpsn"/>
</dbReference>
<feature type="domain" description="G-protein coupled receptors family 1 profile" evidence="7">
    <location>
        <begin position="32"/>
        <end position="255"/>
    </location>
</feature>
<dbReference type="Proteomes" id="UP001159427">
    <property type="component" value="Unassembled WGS sequence"/>
</dbReference>
<protein>
    <recommendedName>
        <fullName evidence="7">G-protein coupled receptors family 1 profile domain-containing protein</fullName>
    </recommendedName>
</protein>
<dbReference type="PANTHER" id="PTHR22750">
    <property type="entry name" value="G-PROTEIN COUPLED RECEPTOR"/>
    <property type="match status" value="1"/>
</dbReference>
<evidence type="ECO:0000256" key="3">
    <source>
        <dbReference type="ARBA" id="ARBA00022692"/>
    </source>
</evidence>
<feature type="transmembrane region" description="Helical" evidence="6">
    <location>
        <begin position="166"/>
        <end position="186"/>
    </location>
</feature>
<keyword evidence="2" id="KW-1003">Cell membrane</keyword>
<evidence type="ECO:0000313" key="8">
    <source>
        <dbReference type="EMBL" id="CAH3168047.1"/>
    </source>
</evidence>
<dbReference type="PROSITE" id="PS50262">
    <property type="entry name" value="G_PROTEIN_RECEP_F1_2"/>
    <property type="match status" value="1"/>
</dbReference>
<reference evidence="8 9" key="1">
    <citation type="submission" date="2022-05" db="EMBL/GenBank/DDBJ databases">
        <authorList>
            <consortium name="Genoscope - CEA"/>
            <person name="William W."/>
        </authorList>
    </citation>
    <scope>NUCLEOTIDE SEQUENCE [LARGE SCALE GENOMIC DNA]</scope>
</reference>
<comment type="caution">
    <text evidence="8">The sequence shown here is derived from an EMBL/GenBank/DDBJ whole genome shotgun (WGS) entry which is preliminary data.</text>
</comment>
<dbReference type="SUPFAM" id="SSF81321">
    <property type="entry name" value="Family A G protein-coupled receptor-like"/>
    <property type="match status" value="1"/>
</dbReference>
<feature type="transmembrane region" description="Helical" evidence="6">
    <location>
        <begin position="15"/>
        <end position="40"/>
    </location>
</feature>
<feature type="transmembrane region" description="Helical" evidence="6">
    <location>
        <begin position="206"/>
        <end position="226"/>
    </location>
</feature>
<dbReference type="Gene3D" id="1.20.1070.10">
    <property type="entry name" value="Rhodopsin 7-helix transmembrane proteins"/>
    <property type="match status" value="1"/>
</dbReference>
<comment type="subcellular location">
    <subcellularLocation>
        <location evidence="1">Cell membrane</location>
        <topology evidence="1">Multi-pass membrane protein</topology>
    </subcellularLocation>
</comment>
<gene>
    <name evidence="8" type="ORF">PEVE_00006344</name>
</gene>
<evidence type="ECO:0000256" key="1">
    <source>
        <dbReference type="ARBA" id="ARBA00004651"/>
    </source>
</evidence>
<proteinExistence type="predicted"/>
<feature type="transmembrane region" description="Helical" evidence="6">
    <location>
        <begin position="137"/>
        <end position="154"/>
    </location>
</feature>
<accession>A0ABN8QTX8</accession>
<evidence type="ECO:0000313" key="9">
    <source>
        <dbReference type="Proteomes" id="UP001159427"/>
    </source>
</evidence>
<keyword evidence="9" id="KW-1185">Reference proteome</keyword>
<keyword evidence="4 6" id="KW-1133">Transmembrane helix</keyword>
<organism evidence="8 9">
    <name type="scientific">Porites evermanni</name>
    <dbReference type="NCBI Taxonomy" id="104178"/>
    <lineage>
        <taxon>Eukaryota</taxon>
        <taxon>Metazoa</taxon>
        <taxon>Cnidaria</taxon>
        <taxon>Anthozoa</taxon>
        <taxon>Hexacorallia</taxon>
        <taxon>Scleractinia</taxon>
        <taxon>Fungiina</taxon>
        <taxon>Poritidae</taxon>
        <taxon>Porites</taxon>
    </lineage>
</organism>
<keyword evidence="5 6" id="KW-0472">Membrane</keyword>
<evidence type="ECO:0000256" key="6">
    <source>
        <dbReference type="SAM" id="Phobius"/>
    </source>
</evidence>
<evidence type="ECO:0000256" key="2">
    <source>
        <dbReference type="ARBA" id="ARBA00022475"/>
    </source>
</evidence>
<evidence type="ECO:0000256" key="4">
    <source>
        <dbReference type="ARBA" id="ARBA00022989"/>
    </source>
</evidence>
<dbReference type="Pfam" id="PF00001">
    <property type="entry name" value="7tm_1"/>
    <property type="match status" value="1"/>
</dbReference>
<evidence type="ECO:0000256" key="5">
    <source>
        <dbReference type="ARBA" id="ARBA00023136"/>
    </source>
</evidence>
<name>A0ABN8QTX8_9CNID</name>